<dbReference type="STRING" id="675511.GCA_000341735_00198"/>
<dbReference type="RefSeq" id="WP_017838854.1">
    <property type="nucleotide sequence ID" value="NZ_CP035467.1"/>
</dbReference>
<dbReference type="InterPro" id="IPR015421">
    <property type="entry name" value="PyrdxlP-dep_Trfase_major"/>
</dbReference>
<keyword evidence="4" id="KW-0479">Metal-binding</keyword>
<feature type="domain" description="Aminotransferase class V" evidence="9">
    <location>
        <begin position="2"/>
        <end position="356"/>
    </location>
</feature>
<dbReference type="InterPro" id="IPR000192">
    <property type="entry name" value="Aminotrans_V_dom"/>
</dbReference>
<dbReference type="GO" id="GO:0046872">
    <property type="term" value="F:metal ion binding"/>
    <property type="evidence" value="ECO:0007669"/>
    <property type="project" value="UniProtKB-KW"/>
</dbReference>
<proteinExistence type="inferred from homology"/>
<comment type="cofactor">
    <cofactor evidence="1">
        <name>pyridoxal 5'-phosphate</name>
        <dbReference type="ChEBI" id="CHEBI:597326"/>
    </cofactor>
</comment>
<sequence length="368" mass="39223">MVYLDHNATTPLDDRVLEAMLPFLKSFYGNPSALYRIGRLSRSAIEAAREQVAALVGVSPGQVVFTSGGTESNNLALNSIKSHTRLLISSIEHPSVTEPVERLRNRSCSVDILAVNENGIFDRESFERCCANRPNFASLILANNETGVIQSIAEWAGMLREQGTIVHADAVQAAGKIPLAFNALNVQLMSISGHKIYGPKGSGALIVEKGTEPEPLQLGGGQEQGFRAGTENVAAIVGFGKAAELALAEMSQWRNQMLDLRQLLEPGLAELNATIFSQAVERLPNTVQFGIDGVDGEMLLMQLDKKGFAVSSGSACASGGGMPSPVLTAMGVARDLAKSALRVSLGKANTEADITDFVKCLKTILNRT</sequence>
<evidence type="ECO:0000256" key="5">
    <source>
        <dbReference type="ARBA" id="ARBA00022898"/>
    </source>
</evidence>
<reference evidence="11" key="1">
    <citation type="journal article" date="2019" name="J. Bacteriol.">
        <title>A Mutagenic Screen Identifies a TonB-Dependent Receptor Required for the Lanthanide Metal Switch in the Type I Methanotroph 'Methylotuvimicrobium buryatense' 5GB1C.</title>
        <authorList>
            <person name="Groom J.D."/>
            <person name="Ford S.M."/>
            <person name="Pesesky M.W."/>
            <person name="Lidstrom M.E."/>
        </authorList>
    </citation>
    <scope>NUCLEOTIDE SEQUENCE [LARGE SCALE GENOMIC DNA]</scope>
    <source>
        <strain evidence="11">5GB1C</strain>
    </source>
</reference>
<comment type="similarity">
    <text evidence="2">Belongs to the class-V pyridoxal-phosphate-dependent aminotransferase family. NifS/IscS subfamily.</text>
</comment>
<name>A0A4P9URV2_METBY</name>
<dbReference type="Proteomes" id="UP000305881">
    <property type="component" value="Chromosome"/>
</dbReference>
<evidence type="ECO:0000256" key="6">
    <source>
        <dbReference type="ARBA" id="ARBA00023004"/>
    </source>
</evidence>
<dbReference type="SUPFAM" id="SSF53383">
    <property type="entry name" value="PLP-dependent transferases"/>
    <property type="match status" value="1"/>
</dbReference>
<keyword evidence="3" id="KW-0808">Transferase</keyword>
<evidence type="ECO:0000256" key="8">
    <source>
        <dbReference type="ARBA" id="ARBA00050776"/>
    </source>
</evidence>
<dbReference type="GO" id="GO:0031071">
    <property type="term" value="F:cysteine desulfurase activity"/>
    <property type="evidence" value="ECO:0007669"/>
    <property type="project" value="UniProtKB-EC"/>
</dbReference>
<keyword evidence="11" id="KW-1185">Reference proteome</keyword>
<dbReference type="PANTHER" id="PTHR11601">
    <property type="entry name" value="CYSTEINE DESULFURYLASE FAMILY MEMBER"/>
    <property type="match status" value="1"/>
</dbReference>
<dbReference type="InterPro" id="IPR015422">
    <property type="entry name" value="PyrdxlP-dep_Trfase_small"/>
</dbReference>
<dbReference type="PANTHER" id="PTHR11601:SF34">
    <property type="entry name" value="CYSTEINE DESULFURASE"/>
    <property type="match status" value="1"/>
</dbReference>
<dbReference type="InterPro" id="IPR015424">
    <property type="entry name" value="PyrdxlP-dep_Trfase"/>
</dbReference>
<dbReference type="PIRSF" id="PIRSF005572">
    <property type="entry name" value="NifS"/>
    <property type="match status" value="1"/>
</dbReference>
<evidence type="ECO:0000313" key="11">
    <source>
        <dbReference type="Proteomes" id="UP000305881"/>
    </source>
</evidence>
<dbReference type="AlphaFoldDB" id="A0A4P9URV2"/>
<keyword evidence="5" id="KW-0663">Pyridoxal phosphate</keyword>
<evidence type="ECO:0000256" key="3">
    <source>
        <dbReference type="ARBA" id="ARBA00022679"/>
    </source>
</evidence>
<evidence type="ECO:0000256" key="2">
    <source>
        <dbReference type="ARBA" id="ARBA00006490"/>
    </source>
</evidence>
<dbReference type="GO" id="GO:0051536">
    <property type="term" value="F:iron-sulfur cluster binding"/>
    <property type="evidence" value="ECO:0007669"/>
    <property type="project" value="UniProtKB-KW"/>
</dbReference>
<accession>A0A4P9URV2</accession>
<organism evidence="10 11">
    <name type="scientific">Methylotuvimicrobium buryatense</name>
    <name type="common">Methylomicrobium buryatense</name>
    <dbReference type="NCBI Taxonomy" id="95641"/>
    <lineage>
        <taxon>Bacteria</taxon>
        <taxon>Pseudomonadati</taxon>
        <taxon>Pseudomonadota</taxon>
        <taxon>Gammaproteobacteria</taxon>
        <taxon>Methylococcales</taxon>
        <taxon>Methylococcaceae</taxon>
        <taxon>Methylotuvimicrobium</taxon>
    </lineage>
</organism>
<evidence type="ECO:0000313" key="10">
    <source>
        <dbReference type="EMBL" id="QCW83273.1"/>
    </source>
</evidence>
<evidence type="ECO:0000256" key="4">
    <source>
        <dbReference type="ARBA" id="ARBA00022723"/>
    </source>
</evidence>
<evidence type="ECO:0000256" key="1">
    <source>
        <dbReference type="ARBA" id="ARBA00001933"/>
    </source>
</evidence>
<evidence type="ECO:0000256" key="7">
    <source>
        <dbReference type="ARBA" id="ARBA00023014"/>
    </source>
</evidence>
<dbReference type="Gene3D" id="3.90.1150.10">
    <property type="entry name" value="Aspartate Aminotransferase, domain 1"/>
    <property type="match status" value="1"/>
</dbReference>
<dbReference type="KEGG" id="mbur:EQU24_14250"/>
<dbReference type="Gene3D" id="1.10.260.50">
    <property type="match status" value="1"/>
</dbReference>
<dbReference type="OrthoDB" id="9808002at2"/>
<dbReference type="Gene3D" id="3.40.640.10">
    <property type="entry name" value="Type I PLP-dependent aspartate aminotransferase-like (Major domain)"/>
    <property type="match status" value="1"/>
</dbReference>
<dbReference type="EMBL" id="CP035467">
    <property type="protein sequence ID" value="QCW83273.1"/>
    <property type="molecule type" value="Genomic_DNA"/>
</dbReference>
<dbReference type="Pfam" id="PF00266">
    <property type="entry name" value="Aminotran_5"/>
    <property type="match status" value="1"/>
</dbReference>
<comment type="catalytic activity">
    <reaction evidence="8">
        <text>(sulfur carrier)-H + L-cysteine = (sulfur carrier)-SH + L-alanine</text>
        <dbReference type="Rhea" id="RHEA:43892"/>
        <dbReference type="Rhea" id="RHEA-COMP:14737"/>
        <dbReference type="Rhea" id="RHEA-COMP:14739"/>
        <dbReference type="ChEBI" id="CHEBI:29917"/>
        <dbReference type="ChEBI" id="CHEBI:35235"/>
        <dbReference type="ChEBI" id="CHEBI:57972"/>
        <dbReference type="ChEBI" id="CHEBI:64428"/>
        <dbReference type="EC" id="2.8.1.7"/>
    </reaction>
</comment>
<gene>
    <name evidence="10" type="ORF">EQU24_14250</name>
</gene>
<keyword evidence="7" id="KW-0411">Iron-sulfur</keyword>
<dbReference type="InterPro" id="IPR016454">
    <property type="entry name" value="Cysteine_dSase"/>
</dbReference>
<keyword evidence="6" id="KW-0408">Iron</keyword>
<evidence type="ECO:0000259" key="9">
    <source>
        <dbReference type="Pfam" id="PF00266"/>
    </source>
</evidence>
<protein>
    <submittedName>
        <fullName evidence="10">Cysteine desulfurase</fullName>
    </submittedName>
</protein>